<dbReference type="InterPro" id="IPR013102">
    <property type="entry name" value="PYNP_C"/>
</dbReference>
<dbReference type="InterPro" id="IPR036320">
    <property type="entry name" value="Glycosyl_Trfase_fam3_N_dom_sf"/>
</dbReference>
<dbReference type="AlphaFoldDB" id="A0A0P1MZM4"/>
<protein>
    <recommendedName>
        <fullName evidence="3">thymidine phosphorylase</fullName>
        <ecNumber evidence="3">2.4.2.4</ecNumber>
    </recommendedName>
</protein>
<dbReference type="Gene3D" id="3.90.1170.30">
    <property type="entry name" value="Pyrimidine nucleoside phosphorylase-like, C-terminal domain"/>
    <property type="match status" value="1"/>
</dbReference>
<dbReference type="SMART" id="SM00941">
    <property type="entry name" value="PYNP_C"/>
    <property type="match status" value="1"/>
</dbReference>
<dbReference type="GO" id="GO:0005829">
    <property type="term" value="C:cytosol"/>
    <property type="evidence" value="ECO:0007669"/>
    <property type="project" value="TreeGrafter"/>
</dbReference>
<evidence type="ECO:0000313" key="8">
    <source>
        <dbReference type="EMBL" id="CUT01698.1"/>
    </source>
</evidence>
<gene>
    <name evidence="8" type="ORF">JGI23_01090</name>
</gene>
<dbReference type="PANTHER" id="PTHR10515:SF0">
    <property type="entry name" value="THYMIDINE PHOSPHORYLASE"/>
    <property type="match status" value="1"/>
</dbReference>
<evidence type="ECO:0000256" key="1">
    <source>
        <dbReference type="ARBA" id="ARBA00006915"/>
    </source>
</evidence>
<dbReference type="GO" id="GO:0006206">
    <property type="term" value="P:pyrimidine nucleobase metabolic process"/>
    <property type="evidence" value="ECO:0007669"/>
    <property type="project" value="InterPro"/>
</dbReference>
<dbReference type="Pfam" id="PF07831">
    <property type="entry name" value="PYNP_C"/>
    <property type="match status" value="1"/>
</dbReference>
<dbReference type="NCBIfam" id="TIGR02644">
    <property type="entry name" value="Y_phosphoryl"/>
    <property type="match status" value="1"/>
</dbReference>
<dbReference type="InterPro" id="IPR018090">
    <property type="entry name" value="Pyrmidine_PPas_bac/euk"/>
</dbReference>
<evidence type="ECO:0000256" key="3">
    <source>
        <dbReference type="ARBA" id="ARBA00011892"/>
    </source>
</evidence>
<dbReference type="SUPFAM" id="SSF52418">
    <property type="entry name" value="Nucleoside phosphorylase/phosphoribosyltransferase catalytic domain"/>
    <property type="match status" value="1"/>
</dbReference>
<dbReference type="InterPro" id="IPR017872">
    <property type="entry name" value="Pyrmidine_PPase_CS"/>
</dbReference>
<dbReference type="PROSITE" id="PS00647">
    <property type="entry name" value="THYMID_PHOSPHORYLASE"/>
    <property type="match status" value="1"/>
</dbReference>
<dbReference type="InterPro" id="IPR036566">
    <property type="entry name" value="PYNP-like_C_sf"/>
</dbReference>
<proteinExistence type="inferred from homology"/>
<evidence type="ECO:0000259" key="7">
    <source>
        <dbReference type="SMART" id="SM00941"/>
    </source>
</evidence>
<evidence type="ECO:0000256" key="4">
    <source>
        <dbReference type="ARBA" id="ARBA00022676"/>
    </source>
</evidence>
<organism evidence="8 9">
    <name type="scientific">Candidatus Chryseopegocella kryptomonas</name>
    <dbReference type="NCBI Taxonomy" id="1633643"/>
    <lineage>
        <taxon>Bacteria</taxon>
        <taxon>Pseudomonadati</taxon>
        <taxon>Candidatus Kryptoniota</taxon>
        <taxon>Candidatus Chryseopegocella</taxon>
    </lineage>
</organism>
<dbReference type="InterPro" id="IPR000053">
    <property type="entry name" value="Thymidine/pyrmidine_PPase"/>
</dbReference>
<dbReference type="SUPFAM" id="SSF47648">
    <property type="entry name" value="Nucleoside phosphorylase/phosphoribosyltransferase N-terminal domain"/>
    <property type="match status" value="1"/>
</dbReference>
<dbReference type="Proteomes" id="UP000199197">
    <property type="component" value="Unassembled WGS sequence"/>
</dbReference>
<dbReference type="FunFam" id="3.40.1030.10:FF:000003">
    <property type="entry name" value="Pyrimidine-nucleoside phosphorylase"/>
    <property type="match status" value="1"/>
</dbReference>
<dbReference type="Gene3D" id="3.40.1030.10">
    <property type="entry name" value="Nucleoside phosphorylase/phosphoribosyltransferase catalytic domain"/>
    <property type="match status" value="1"/>
</dbReference>
<feature type="domain" description="Pyrimidine nucleoside phosphorylase C-terminal" evidence="7">
    <location>
        <begin position="345"/>
        <end position="419"/>
    </location>
</feature>
<evidence type="ECO:0000313" key="9">
    <source>
        <dbReference type="Proteomes" id="UP000199197"/>
    </source>
</evidence>
<dbReference type="Pfam" id="PF00591">
    <property type="entry name" value="Glycos_transf_3"/>
    <property type="match status" value="1"/>
</dbReference>
<dbReference type="GO" id="GO:0009032">
    <property type="term" value="F:thymidine phosphorylase activity"/>
    <property type="evidence" value="ECO:0007669"/>
    <property type="project" value="UniProtKB-EC"/>
</dbReference>
<sequence length="442" mass="48505">MLPQEIIRKKRDGGKLSKDEISFFVNGYLDGRIPDYQMSAFLMAVYFRGMDFEETTYLTEVMLNSGHIVDLSDVPGIKVDKHSTGGVGDKVSIILAPIVASAGVPVPMISGRGLGHTGGTLDKLESIPGFKTNLSIEEYKRVISEIGLVMIGQTQEIAPADKKIYALRDVTATVESIPLISASIMSKKLAEGIDALVLDVKTGRGAFMKEYEKSLELAQTLFTIGKNFGKKVIAFITDMNQPLGYAVGNWLEVVESVQCLRGLDVPDLMYVTYVLAGAMIMLGGKANSIEEGIKIAQKVVLSGEAYEKFLQLVERQGGDVSYIENLEKYPMSKHSIEVKSMFDGYVYEIDALEVGIVSLILGAGRTKVDDVIDPKAGIVLRKKVGDKVEVGEQLAVFYTDKDDVIKEAKERLSKAFKISSEKPQIPKLVKTIIDSEGVREWK</sequence>
<name>A0A0P1MZM4_9BACT</name>
<comment type="subunit">
    <text evidence="2">Homodimer.</text>
</comment>
<comment type="similarity">
    <text evidence="1">Belongs to the thymidine/pyrimidine-nucleoside phosphorylase family.</text>
</comment>
<dbReference type="GO" id="GO:0004645">
    <property type="term" value="F:1,4-alpha-oligoglucan phosphorylase activity"/>
    <property type="evidence" value="ECO:0007669"/>
    <property type="project" value="InterPro"/>
</dbReference>
<dbReference type="Gene3D" id="1.20.970.10">
    <property type="entry name" value="Transferase, Pyrimidine Nucleoside Phosphorylase, Chain C"/>
    <property type="match status" value="1"/>
</dbReference>
<dbReference type="PIRSF" id="PIRSF000478">
    <property type="entry name" value="TP_PyNP"/>
    <property type="match status" value="1"/>
</dbReference>
<dbReference type="GO" id="GO:0006213">
    <property type="term" value="P:pyrimidine nucleoside metabolic process"/>
    <property type="evidence" value="ECO:0007669"/>
    <property type="project" value="InterPro"/>
</dbReference>
<dbReference type="EMBL" id="CZVW01000010">
    <property type="protein sequence ID" value="CUT01698.1"/>
    <property type="molecule type" value="Genomic_DNA"/>
</dbReference>
<dbReference type="Pfam" id="PF02885">
    <property type="entry name" value="Glycos_trans_3N"/>
    <property type="match status" value="1"/>
</dbReference>
<dbReference type="SUPFAM" id="SSF54680">
    <property type="entry name" value="Pyrimidine nucleoside phosphorylase C-terminal domain"/>
    <property type="match status" value="1"/>
</dbReference>
<keyword evidence="9" id="KW-1185">Reference proteome</keyword>
<evidence type="ECO:0000256" key="5">
    <source>
        <dbReference type="ARBA" id="ARBA00022679"/>
    </source>
</evidence>
<comment type="catalytic activity">
    <reaction evidence="6">
        <text>thymidine + phosphate = 2-deoxy-alpha-D-ribose 1-phosphate + thymine</text>
        <dbReference type="Rhea" id="RHEA:16037"/>
        <dbReference type="ChEBI" id="CHEBI:17748"/>
        <dbReference type="ChEBI" id="CHEBI:17821"/>
        <dbReference type="ChEBI" id="CHEBI:43474"/>
        <dbReference type="ChEBI" id="CHEBI:57259"/>
        <dbReference type="EC" id="2.4.2.4"/>
    </reaction>
</comment>
<dbReference type="InterPro" id="IPR000312">
    <property type="entry name" value="Glycosyl_Trfase_fam3"/>
</dbReference>
<dbReference type="InterPro" id="IPR017459">
    <property type="entry name" value="Glycosyl_Trfase_fam3_N_dom"/>
</dbReference>
<dbReference type="EC" id="2.4.2.4" evidence="3"/>
<keyword evidence="4" id="KW-0328">Glycosyltransferase</keyword>
<evidence type="ECO:0000256" key="6">
    <source>
        <dbReference type="ARBA" id="ARBA00048550"/>
    </source>
</evidence>
<reference evidence="9" key="1">
    <citation type="submission" date="2015-11" db="EMBL/GenBank/DDBJ databases">
        <authorList>
            <person name="Varghese N."/>
        </authorList>
    </citation>
    <scope>NUCLEOTIDE SEQUENCE [LARGE SCALE GENOMIC DNA]</scope>
    <source>
        <strain evidence="9">JGI-23</strain>
    </source>
</reference>
<dbReference type="InterPro" id="IPR035902">
    <property type="entry name" value="Nuc_phospho_transferase"/>
</dbReference>
<dbReference type="RefSeq" id="WP_092349693.1">
    <property type="nucleotide sequence ID" value="NZ_CZVW01000010.1"/>
</dbReference>
<dbReference type="PANTHER" id="PTHR10515">
    <property type="entry name" value="THYMIDINE PHOSPHORYLASE"/>
    <property type="match status" value="1"/>
</dbReference>
<evidence type="ECO:0000256" key="2">
    <source>
        <dbReference type="ARBA" id="ARBA00011738"/>
    </source>
</evidence>
<keyword evidence="5" id="KW-0808">Transferase</keyword>
<dbReference type="OrthoDB" id="9763887at2"/>
<accession>A0A0P1MZM4</accession>
<dbReference type="NCBIfam" id="NF004490">
    <property type="entry name" value="PRK05820.1"/>
    <property type="match status" value="1"/>
</dbReference>